<evidence type="ECO:0000256" key="7">
    <source>
        <dbReference type="SAM" id="Phobius"/>
    </source>
</evidence>
<evidence type="ECO:0000256" key="1">
    <source>
        <dbReference type="ARBA" id="ARBA00004651"/>
    </source>
</evidence>
<dbReference type="SUPFAM" id="SSF90123">
    <property type="entry name" value="ABC transporter transmembrane region"/>
    <property type="match status" value="1"/>
</dbReference>
<evidence type="ECO:0000256" key="6">
    <source>
        <dbReference type="ARBA" id="ARBA00023136"/>
    </source>
</evidence>
<gene>
    <name evidence="10" type="ORF">BO222_05035</name>
</gene>
<protein>
    <submittedName>
        <fullName evidence="10">Thiamine ABC transporter permease</fullName>
    </submittedName>
</protein>
<feature type="transmembrane region" description="Helical" evidence="7">
    <location>
        <begin position="156"/>
        <end position="177"/>
    </location>
</feature>
<evidence type="ECO:0000256" key="5">
    <source>
        <dbReference type="ARBA" id="ARBA00022989"/>
    </source>
</evidence>
<evidence type="ECO:0000313" key="11">
    <source>
        <dbReference type="Proteomes" id="UP000186341"/>
    </source>
</evidence>
<feature type="transmembrane region" description="Helical" evidence="7">
    <location>
        <begin position="20"/>
        <end position="38"/>
    </location>
</feature>
<keyword evidence="6 7" id="KW-0472">Membrane</keyword>
<keyword evidence="3" id="KW-0547">Nucleotide-binding</keyword>
<name>A0A1U7NGQ8_9FIRM</name>
<dbReference type="SMART" id="SM00382">
    <property type="entry name" value="AAA"/>
    <property type="match status" value="1"/>
</dbReference>
<organism evidence="10 11">
    <name type="scientific">Ileibacterium valens</name>
    <dbReference type="NCBI Taxonomy" id="1862668"/>
    <lineage>
        <taxon>Bacteria</taxon>
        <taxon>Bacillati</taxon>
        <taxon>Bacillota</taxon>
        <taxon>Erysipelotrichia</taxon>
        <taxon>Erysipelotrichales</taxon>
        <taxon>Erysipelotrichaceae</taxon>
        <taxon>Ileibacterium</taxon>
    </lineage>
</organism>
<dbReference type="SUPFAM" id="SSF52540">
    <property type="entry name" value="P-loop containing nucleoside triphosphate hydrolases"/>
    <property type="match status" value="1"/>
</dbReference>
<feature type="transmembrane region" description="Helical" evidence="7">
    <location>
        <begin position="276"/>
        <end position="296"/>
    </location>
</feature>
<sequence length="583" mass="65994">MKTLKYFISYYRPYRSMFFMDLFCASIISLVDIAYPLIFNFCVSGLLVTLQPDTMQKVLLISAGMILLYIIRSACRWYVTGQGHIMGALMESDMRQDLFDKFQQLSFSWFDTHNTGELMSRMVSDLFDISELAHHGPENLFISLIKIIGSFSIMMVINWKLGLVLLLITIIMLLFSWKQNARMEETFTDNRKKIAGINASLQNSLGGIRVVQSFANEDLEARKFDSSNQAYLRSKKNNYHAMAAYYTGNHFFQGMLYAAILLAGGYLAVKGEIEPAVLATFALYVNVYVSPLEILIEFTEMFQKGFSGFRRFEAIMEQSVEIKDEPDAKDIENVKGDVEFENVSFSYGENDQNVLQNVSFKIPAGQSLALVGPSGGGKTTLCSLIPRFYDPDQGKILIDGKNVKDLTLRSLRKNVGIVQQDVYLFDGTIADNIRYGRPEATEEEILEACRKANLLEFIESLPDGIYTEIGERGARLSGGQKQRISIARIFLKDPRILILDEATSALDNESERIVQESLDELSKGRTCISIAHRLSTIKNADEIAVVSENGIQERGTHEELMKNNGLYANYYRLQFRTDSNDEF</sequence>
<dbReference type="GeneID" id="82202577"/>
<comment type="caution">
    <text evidence="10">The sequence shown here is derived from an EMBL/GenBank/DDBJ whole genome shotgun (WGS) entry which is preliminary data.</text>
</comment>
<dbReference type="InterPro" id="IPR017871">
    <property type="entry name" value="ABC_transporter-like_CS"/>
</dbReference>
<dbReference type="InterPro" id="IPR039421">
    <property type="entry name" value="Type_1_exporter"/>
</dbReference>
<dbReference type="GO" id="GO:0015421">
    <property type="term" value="F:ABC-type oligopeptide transporter activity"/>
    <property type="evidence" value="ECO:0007669"/>
    <property type="project" value="TreeGrafter"/>
</dbReference>
<evidence type="ECO:0000256" key="3">
    <source>
        <dbReference type="ARBA" id="ARBA00022741"/>
    </source>
</evidence>
<keyword evidence="2 7" id="KW-0812">Transmembrane</keyword>
<dbReference type="FunFam" id="3.40.50.300:FF:000218">
    <property type="entry name" value="Multidrug ABC transporter ATP-binding protein"/>
    <property type="match status" value="1"/>
</dbReference>
<dbReference type="PROSITE" id="PS50929">
    <property type="entry name" value="ABC_TM1F"/>
    <property type="match status" value="1"/>
</dbReference>
<keyword evidence="4" id="KW-0067">ATP-binding</keyword>
<dbReference type="Gene3D" id="3.40.50.300">
    <property type="entry name" value="P-loop containing nucleotide triphosphate hydrolases"/>
    <property type="match status" value="1"/>
</dbReference>
<feature type="transmembrane region" description="Helical" evidence="7">
    <location>
        <begin position="251"/>
        <end position="269"/>
    </location>
</feature>
<proteinExistence type="predicted"/>
<evidence type="ECO:0000259" key="8">
    <source>
        <dbReference type="PROSITE" id="PS50893"/>
    </source>
</evidence>
<dbReference type="InterPro" id="IPR003593">
    <property type="entry name" value="AAA+_ATPase"/>
</dbReference>
<keyword evidence="5 7" id="KW-1133">Transmembrane helix</keyword>
<dbReference type="PANTHER" id="PTHR43394">
    <property type="entry name" value="ATP-DEPENDENT PERMEASE MDL1, MITOCHONDRIAL"/>
    <property type="match status" value="1"/>
</dbReference>
<dbReference type="Pfam" id="PF00664">
    <property type="entry name" value="ABC_membrane"/>
    <property type="match status" value="1"/>
</dbReference>
<dbReference type="InterPro" id="IPR003439">
    <property type="entry name" value="ABC_transporter-like_ATP-bd"/>
</dbReference>
<dbReference type="Pfam" id="PF00005">
    <property type="entry name" value="ABC_tran"/>
    <property type="match status" value="1"/>
</dbReference>
<dbReference type="CDD" id="cd18549">
    <property type="entry name" value="ABC_6TM_YwjA_like"/>
    <property type="match status" value="1"/>
</dbReference>
<keyword evidence="11" id="KW-1185">Reference proteome</keyword>
<dbReference type="PROSITE" id="PS50893">
    <property type="entry name" value="ABC_TRANSPORTER_2"/>
    <property type="match status" value="1"/>
</dbReference>
<dbReference type="RefSeq" id="WP_075819016.1">
    <property type="nucleotide sequence ID" value="NZ_CAPBNU010000049.1"/>
</dbReference>
<dbReference type="GO" id="GO:0005524">
    <property type="term" value="F:ATP binding"/>
    <property type="evidence" value="ECO:0007669"/>
    <property type="project" value="UniProtKB-KW"/>
</dbReference>
<dbReference type="PROSITE" id="PS00211">
    <property type="entry name" value="ABC_TRANSPORTER_1"/>
    <property type="match status" value="1"/>
</dbReference>
<dbReference type="GO" id="GO:0005886">
    <property type="term" value="C:plasma membrane"/>
    <property type="evidence" value="ECO:0007669"/>
    <property type="project" value="UniProtKB-SubCell"/>
</dbReference>
<evidence type="ECO:0000313" key="10">
    <source>
        <dbReference type="EMBL" id="OLU40424.1"/>
    </source>
</evidence>
<evidence type="ECO:0000259" key="9">
    <source>
        <dbReference type="PROSITE" id="PS50929"/>
    </source>
</evidence>
<dbReference type="EMBL" id="MPJW01000108">
    <property type="protein sequence ID" value="OLU40424.1"/>
    <property type="molecule type" value="Genomic_DNA"/>
</dbReference>
<feature type="domain" description="ABC transporter" evidence="8">
    <location>
        <begin position="338"/>
        <end position="573"/>
    </location>
</feature>
<dbReference type="CDD" id="cd03251">
    <property type="entry name" value="ABCC_MsbA"/>
    <property type="match status" value="1"/>
</dbReference>
<dbReference type="PANTHER" id="PTHR43394:SF1">
    <property type="entry name" value="ATP-BINDING CASSETTE SUB-FAMILY B MEMBER 10, MITOCHONDRIAL"/>
    <property type="match status" value="1"/>
</dbReference>
<evidence type="ECO:0000256" key="4">
    <source>
        <dbReference type="ARBA" id="ARBA00022840"/>
    </source>
</evidence>
<reference evidence="10 11" key="1">
    <citation type="submission" date="2016-11" db="EMBL/GenBank/DDBJ databases">
        <title>Description of two novel members of the family Erysipelotrichaceae: Ileibacterium lipovorans gen. nov., sp. nov. and Dubosiella newyorkensis, gen. nov., sp. nov.</title>
        <authorList>
            <person name="Cox L.M."/>
            <person name="Sohn J."/>
            <person name="Tyrrell K.L."/>
            <person name="Citron D.M."/>
            <person name="Lawson P.A."/>
            <person name="Patel N.B."/>
            <person name="Iizumi T."/>
            <person name="Perez-Perez G.I."/>
            <person name="Goldstein E.J."/>
            <person name="Blaser M.J."/>
        </authorList>
    </citation>
    <scope>NUCLEOTIDE SEQUENCE [LARGE SCALE GENOMIC DNA]</scope>
    <source>
        <strain evidence="10 11">NYU-BL-A3</strain>
    </source>
</reference>
<feature type="domain" description="ABC transmembrane type-1" evidence="9">
    <location>
        <begin position="22"/>
        <end position="304"/>
    </location>
</feature>
<comment type="subcellular location">
    <subcellularLocation>
        <location evidence="1">Cell membrane</location>
        <topology evidence="1">Multi-pass membrane protein</topology>
    </subcellularLocation>
</comment>
<dbReference type="InterPro" id="IPR027417">
    <property type="entry name" value="P-loop_NTPase"/>
</dbReference>
<accession>A0A1U7NGQ8</accession>
<feature type="transmembrane region" description="Helical" evidence="7">
    <location>
        <begin position="58"/>
        <end position="79"/>
    </location>
</feature>
<dbReference type="AlphaFoldDB" id="A0A1U7NGQ8"/>
<dbReference type="GO" id="GO:0016887">
    <property type="term" value="F:ATP hydrolysis activity"/>
    <property type="evidence" value="ECO:0007669"/>
    <property type="project" value="InterPro"/>
</dbReference>
<dbReference type="InterPro" id="IPR011527">
    <property type="entry name" value="ABC1_TM_dom"/>
</dbReference>
<dbReference type="Proteomes" id="UP000186341">
    <property type="component" value="Unassembled WGS sequence"/>
</dbReference>
<evidence type="ECO:0000256" key="2">
    <source>
        <dbReference type="ARBA" id="ARBA00022692"/>
    </source>
</evidence>
<dbReference type="Gene3D" id="1.20.1560.10">
    <property type="entry name" value="ABC transporter type 1, transmembrane domain"/>
    <property type="match status" value="1"/>
</dbReference>
<dbReference type="InterPro" id="IPR036640">
    <property type="entry name" value="ABC1_TM_sf"/>
</dbReference>
<dbReference type="OrthoDB" id="9762778at2"/>